<reference evidence="1 2" key="1">
    <citation type="journal article" date="2019" name="Commun. Biol.">
        <title>The bagworm genome reveals a unique fibroin gene that provides high tensile strength.</title>
        <authorList>
            <person name="Kono N."/>
            <person name="Nakamura H."/>
            <person name="Ohtoshi R."/>
            <person name="Tomita M."/>
            <person name="Numata K."/>
            <person name="Arakawa K."/>
        </authorList>
    </citation>
    <scope>NUCLEOTIDE SEQUENCE [LARGE SCALE GENOMIC DNA]</scope>
</reference>
<name>A0A4C1VKJ7_EUMVA</name>
<dbReference type="AlphaFoldDB" id="A0A4C1VKJ7"/>
<proteinExistence type="predicted"/>
<accession>A0A4C1VKJ7</accession>
<gene>
    <name evidence="1" type="ORF">EVAR_25451_1</name>
</gene>
<organism evidence="1 2">
    <name type="scientific">Eumeta variegata</name>
    <name type="common">Bagworm moth</name>
    <name type="synonym">Eumeta japonica</name>
    <dbReference type="NCBI Taxonomy" id="151549"/>
    <lineage>
        <taxon>Eukaryota</taxon>
        <taxon>Metazoa</taxon>
        <taxon>Ecdysozoa</taxon>
        <taxon>Arthropoda</taxon>
        <taxon>Hexapoda</taxon>
        <taxon>Insecta</taxon>
        <taxon>Pterygota</taxon>
        <taxon>Neoptera</taxon>
        <taxon>Endopterygota</taxon>
        <taxon>Lepidoptera</taxon>
        <taxon>Glossata</taxon>
        <taxon>Ditrysia</taxon>
        <taxon>Tineoidea</taxon>
        <taxon>Psychidae</taxon>
        <taxon>Oiketicinae</taxon>
        <taxon>Eumeta</taxon>
    </lineage>
</organism>
<sequence length="94" mass="11135">MAARARAVTVVGDASHLVWCARAPVRTHWRCNQEEWATLAHNKAEMKRAVDELYQLQRYYNGNQEEQRKLKFRKAVDELYEPSLTQKVYAKQRK</sequence>
<comment type="caution">
    <text evidence="1">The sequence shown here is derived from an EMBL/GenBank/DDBJ whole genome shotgun (WGS) entry which is preliminary data.</text>
</comment>
<evidence type="ECO:0000313" key="2">
    <source>
        <dbReference type="Proteomes" id="UP000299102"/>
    </source>
</evidence>
<protein>
    <submittedName>
        <fullName evidence="1">Uncharacterized protein</fullName>
    </submittedName>
</protein>
<dbReference type="EMBL" id="BGZK01000369">
    <property type="protein sequence ID" value="GBP39628.1"/>
    <property type="molecule type" value="Genomic_DNA"/>
</dbReference>
<dbReference type="Proteomes" id="UP000299102">
    <property type="component" value="Unassembled WGS sequence"/>
</dbReference>
<keyword evidence="2" id="KW-1185">Reference proteome</keyword>
<evidence type="ECO:0000313" key="1">
    <source>
        <dbReference type="EMBL" id="GBP39628.1"/>
    </source>
</evidence>